<dbReference type="PANTHER" id="PTHR11104:SF0">
    <property type="entry name" value="SPBETA PROPHAGE-DERIVED AMINOGLYCOSIDE N(3')-ACETYLTRANSFERASE-LIKE PROTEIN YOKD"/>
    <property type="match status" value="1"/>
</dbReference>
<dbReference type="AlphaFoldDB" id="A0A6I6FAF2"/>
<keyword evidence="2 4" id="KW-0808">Transferase</keyword>
<comment type="similarity">
    <text evidence="1">Belongs to the antibiotic N-acetyltransferase family.</text>
</comment>
<dbReference type="InterPro" id="IPR003679">
    <property type="entry name" value="Amioglycoside_AcTrfase"/>
</dbReference>
<reference evidence="4 5" key="1">
    <citation type="submission" date="2018-12" db="EMBL/GenBank/DDBJ databases">
        <title>Complete genome sequence of Streptomyces ficellus NRRL8067, the producer of ficellomycin, feldamycin and nojirimycin.</title>
        <authorList>
            <person name="Zhang H."/>
            <person name="Yue R."/>
            <person name="Liu Y."/>
            <person name="Li M."/>
            <person name="Mu H."/>
            <person name="Zhang J."/>
        </authorList>
    </citation>
    <scope>NUCLEOTIDE SEQUENCE [LARGE SCALE GENOMIC DNA]</scope>
    <source>
        <strain evidence="4 5">NRRL 8067</strain>
    </source>
</reference>
<dbReference type="OrthoDB" id="7330654at2"/>
<dbReference type="InterPro" id="IPR028345">
    <property type="entry name" value="Antibiotic_NAT-like"/>
</dbReference>
<evidence type="ECO:0000256" key="2">
    <source>
        <dbReference type="ARBA" id="ARBA00022679"/>
    </source>
</evidence>
<accession>A0A6I6FAF2</accession>
<evidence type="ECO:0000313" key="5">
    <source>
        <dbReference type="Proteomes" id="UP000422572"/>
    </source>
</evidence>
<dbReference type="GO" id="GO:0008080">
    <property type="term" value="F:N-acetyltransferase activity"/>
    <property type="evidence" value="ECO:0007669"/>
    <property type="project" value="InterPro"/>
</dbReference>
<evidence type="ECO:0000313" key="4">
    <source>
        <dbReference type="EMBL" id="QGV77162.1"/>
    </source>
</evidence>
<protein>
    <submittedName>
        <fullName evidence="4">Aminoglycoside N(3)-acetyltransferase</fullName>
    </submittedName>
</protein>
<evidence type="ECO:0000256" key="1">
    <source>
        <dbReference type="ARBA" id="ARBA00006383"/>
    </source>
</evidence>
<organism evidence="4 5">
    <name type="scientific">Streptomyces ficellus</name>
    <dbReference type="NCBI Taxonomy" id="1977088"/>
    <lineage>
        <taxon>Bacteria</taxon>
        <taxon>Bacillati</taxon>
        <taxon>Actinomycetota</taxon>
        <taxon>Actinomycetes</taxon>
        <taxon>Kitasatosporales</taxon>
        <taxon>Streptomycetaceae</taxon>
        <taxon>Streptomyces</taxon>
    </lineage>
</organism>
<keyword evidence="5" id="KW-1185">Reference proteome</keyword>
<dbReference type="PANTHER" id="PTHR11104">
    <property type="entry name" value="AMINOGLYCOSIDE N3-ACETYLTRANSFERASE"/>
    <property type="match status" value="1"/>
</dbReference>
<dbReference type="EMBL" id="CP034279">
    <property type="protein sequence ID" value="QGV77162.1"/>
    <property type="molecule type" value="Genomic_DNA"/>
</dbReference>
<sequence>MTGRVLTERQLGAQLAALGVEPGGILLVHASLRAVGPVRGGGRAVLRAVREALGPDGTVVVPAFTARNSDTSSGYRERVRGLGAAGRAAVRAAMPPYDADTMPCDAGLGVLPEIVRTSPGAVRSAHPQTSFAALGPHAEKVVSGHRPDCHLGEDSPLARMYDLRARILLLGAGFGSCTAFHLGEYRVSGPPRRTYRCVVADGGVRRWWEYEDVALDDGDFGALGEDLERYGGGAVCTGRVGAAGCRLVGVAEAVDFARLWFARNRSRTPVAAECR</sequence>
<name>A0A6I6FAF2_9ACTN</name>
<dbReference type="KEGG" id="sfic:EIZ62_02030"/>
<keyword evidence="3" id="KW-0012">Acyltransferase</keyword>
<dbReference type="RefSeq" id="WP_156690983.1">
    <property type="nucleotide sequence ID" value="NZ_CP034279.1"/>
</dbReference>
<proteinExistence type="inferred from homology"/>
<gene>
    <name evidence="4" type="ORF">EIZ62_02030</name>
</gene>
<dbReference type="GO" id="GO:0046677">
    <property type="term" value="P:response to antibiotic"/>
    <property type="evidence" value="ECO:0007669"/>
    <property type="project" value="InterPro"/>
</dbReference>
<dbReference type="Pfam" id="PF02522">
    <property type="entry name" value="Antibiotic_NAT"/>
    <property type="match status" value="1"/>
</dbReference>
<evidence type="ECO:0000256" key="3">
    <source>
        <dbReference type="ARBA" id="ARBA00023315"/>
    </source>
</evidence>
<dbReference type="SUPFAM" id="SSF110710">
    <property type="entry name" value="TTHA0583/YokD-like"/>
    <property type="match status" value="1"/>
</dbReference>
<dbReference type="Proteomes" id="UP000422572">
    <property type="component" value="Chromosome"/>
</dbReference>